<accession>A0A0D6DZZ1</accession>
<sequence>MEFDYLNGEVDKDVYMPLFRKASPSDGVISKVFGLKLIIVTANRINNTEWYKTVGRPAYKNYMRSLWEAGHIKYNGCGFQKGFIPTTKRTDIDRYKDEIVEAFEYYGWLLKDLAKQFHCTTPIIRTRLIDWMGFEKYRKACVEHSRCRGQEKLDYYMF</sequence>
<gene>
    <name evidence="1" type="ORF">LACPI_2156</name>
</gene>
<proteinExistence type="predicted"/>
<reference evidence="2" key="1">
    <citation type="submission" date="2015-01" db="EMBL/GenBank/DDBJ databases">
        <authorList>
            <person name="Andreevskaya M."/>
        </authorList>
    </citation>
    <scope>NUCLEOTIDE SEQUENCE [LARGE SCALE GENOMIC DNA]</scope>
    <source>
        <strain evidence="2">MKFS47</strain>
    </source>
</reference>
<dbReference type="Proteomes" id="UP000033166">
    <property type="component" value="Chromosome I"/>
</dbReference>
<name>A0A0D6DZZ1_9LACT</name>
<dbReference type="EMBL" id="LN774769">
    <property type="protein sequence ID" value="CEN29356.1"/>
    <property type="molecule type" value="Genomic_DNA"/>
</dbReference>
<organism evidence="1 2">
    <name type="scientific">Pseudolactococcus piscium MKFS47</name>
    <dbReference type="NCBI Taxonomy" id="297352"/>
    <lineage>
        <taxon>Bacteria</taxon>
        <taxon>Bacillati</taxon>
        <taxon>Bacillota</taxon>
        <taxon>Bacilli</taxon>
        <taxon>Lactobacillales</taxon>
        <taxon>Streptococcaceae</taxon>
        <taxon>Pseudolactococcus</taxon>
    </lineage>
</organism>
<protein>
    <submittedName>
        <fullName evidence="1">Uncharacterized protein</fullName>
    </submittedName>
</protein>
<evidence type="ECO:0000313" key="1">
    <source>
        <dbReference type="EMBL" id="CEN29356.1"/>
    </source>
</evidence>
<dbReference type="RefSeq" id="WP_047916338.1">
    <property type="nucleotide sequence ID" value="NZ_LN774769.1"/>
</dbReference>
<dbReference type="AlphaFoldDB" id="A0A0D6DZZ1"/>
<dbReference type="KEGG" id="lpk:LACPI_2156"/>
<dbReference type="HOGENOM" id="CLU_1667178_0_0_9"/>
<evidence type="ECO:0000313" key="2">
    <source>
        <dbReference type="Proteomes" id="UP000033166"/>
    </source>
</evidence>